<name>A0AAF0T930_SOLVR</name>
<protein>
    <submittedName>
        <fullName evidence="1">Uncharacterized protein</fullName>
    </submittedName>
</protein>
<evidence type="ECO:0000313" key="2">
    <source>
        <dbReference type="Proteomes" id="UP001234989"/>
    </source>
</evidence>
<dbReference type="AlphaFoldDB" id="A0AAF0T930"/>
<reference evidence="1" key="1">
    <citation type="submission" date="2023-08" db="EMBL/GenBank/DDBJ databases">
        <title>A de novo genome assembly of Solanum verrucosum Schlechtendal, a Mexican diploid species geographically isolated from the other diploid A-genome species in potato relatives.</title>
        <authorList>
            <person name="Hosaka K."/>
        </authorList>
    </citation>
    <scope>NUCLEOTIDE SEQUENCE</scope>
    <source>
        <tissue evidence="1">Young leaves</tissue>
    </source>
</reference>
<dbReference type="EMBL" id="CP133612">
    <property type="protein sequence ID" value="WMV08738.1"/>
    <property type="molecule type" value="Genomic_DNA"/>
</dbReference>
<keyword evidence="2" id="KW-1185">Reference proteome</keyword>
<sequence>MNGKFTFGDLNVMLSVDVGMGRYSYIAQCMAWGCLR</sequence>
<evidence type="ECO:0000313" key="1">
    <source>
        <dbReference type="EMBL" id="WMV08738.1"/>
    </source>
</evidence>
<dbReference type="Proteomes" id="UP001234989">
    <property type="component" value="Chromosome 1"/>
</dbReference>
<organism evidence="1 2">
    <name type="scientific">Solanum verrucosum</name>
    <dbReference type="NCBI Taxonomy" id="315347"/>
    <lineage>
        <taxon>Eukaryota</taxon>
        <taxon>Viridiplantae</taxon>
        <taxon>Streptophyta</taxon>
        <taxon>Embryophyta</taxon>
        <taxon>Tracheophyta</taxon>
        <taxon>Spermatophyta</taxon>
        <taxon>Magnoliopsida</taxon>
        <taxon>eudicotyledons</taxon>
        <taxon>Gunneridae</taxon>
        <taxon>Pentapetalae</taxon>
        <taxon>asterids</taxon>
        <taxon>lamiids</taxon>
        <taxon>Solanales</taxon>
        <taxon>Solanaceae</taxon>
        <taxon>Solanoideae</taxon>
        <taxon>Solaneae</taxon>
        <taxon>Solanum</taxon>
    </lineage>
</organism>
<proteinExistence type="predicted"/>
<gene>
    <name evidence="1" type="ORF">MTR67_002123</name>
</gene>
<accession>A0AAF0T930</accession>